<dbReference type="GO" id="GO:0016787">
    <property type="term" value="F:hydrolase activity"/>
    <property type="evidence" value="ECO:0007669"/>
    <property type="project" value="UniProtKB-KW"/>
</dbReference>
<reference evidence="8" key="1">
    <citation type="submission" date="2021-03" db="EMBL/GenBank/DDBJ databases">
        <title>Draft genome sequence of rust myrtle Austropuccinia psidii MF-1, a brazilian biotype.</title>
        <authorList>
            <person name="Quecine M.C."/>
            <person name="Pachon D.M.R."/>
            <person name="Bonatelli M.L."/>
            <person name="Correr F.H."/>
            <person name="Franceschini L.M."/>
            <person name="Leite T.F."/>
            <person name="Margarido G.R.A."/>
            <person name="Almeida C.A."/>
            <person name="Ferrarezi J.A."/>
            <person name="Labate C.A."/>
        </authorList>
    </citation>
    <scope>NUCLEOTIDE SEQUENCE</scope>
    <source>
        <strain evidence="8">MF-1</strain>
    </source>
</reference>
<protein>
    <recommendedName>
        <fullName evidence="7">Reverse transcriptase RNase H-like domain-containing protein</fullName>
    </recommendedName>
</protein>
<keyword evidence="3" id="KW-0540">Nuclease</keyword>
<sequence>MKHELTNTPFLMLSYFRIPLKLEIDAACNQGLGAALCQRQVLDGEPREGVICYISRKLKDSESRYGSTKTECLCIVWDLGKIHYFLQVKVFKVYTDYTDVIFLLNMKIANGNVLRWKIDMQEYRDNMVIIYKEGKSQTNTGCLRIWPLENVKSNPDYDL</sequence>
<evidence type="ECO:0000256" key="5">
    <source>
        <dbReference type="ARBA" id="ARBA00022801"/>
    </source>
</evidence>
<gene>
    <name evidence="8" type="ORF">O181_002117</name>
</gene>
<dbReference type="PANTHER" id="PTHR37984">
    <property type="entry name" value="PROTEIN CBG26694"/>
    <property type="match status" value="1"/>
</dbReference>
<comment type="caution">
    <text evidence="8">The sequence shown here is derived from an EMBL/GenBank/DDBJ whole genome shotgun (WGS) entry which is preliminary data.</text>
</comment>
<dbReference type="Proteomes" id="UP000765509">
    <property type="component" value="Unassembled WGS sequence"/>
</dbReference>
<dbReference type="EMBL" id="AVOT02000342">
    <property type="protein sequence ID" value="MBW0462402.1"/>
    <property type="molecule type" value="Genomic_DNA"/>
</dbReference>
<evidence type="ECO:0000256" key="6">
    <source>
        <dbReference type="ARBA" id="ARBA00022918"/>
    </source>
</evidence>
<keyword evidence="5" id="KW-0378">Hydrolase</keyword>
<dbReference type="InterPro" id="IPR043502">
    <property type="entry name" value="DNA/RNA_pol_sf"/>
</dbReference>
<evidence type="ECO:0000259" key="7">
    <source>
        <dbReference type="Pfam" id="PF17917"/>
    </source>
</evidence>
<dbReference type="GO" id="GO:0004519">
    <property type="term" value="F:endonuclease activity"/>
    <property type="evidence" value="ECO:0007669"/>
    <property type="project" value="UniProtKB-KW"/>
</dbReference>
<evidence type="ECO:0000256" key="4">
    <source>
        <dbReference type="ARBA" id="ARBA00022759"/>
    </source>
</evidence>
<dbReference type="AlphaFoldDB" id="A0A9Q3GDP2"/>
<name>A0A9Q3GDP2_9BASI</name>
<evidence type="ECO:0000256" key="2">
    <source>
        <dbReference type="ARBA" id="ARBA00022695"/>
    </source>
</evidence>
<keyword evidence="9" id="KW-1185">Reference proteome</keyword>
<keyword evidence="2" id="KW-0548">Nucleotidyltransferase</keyword>
<evidence type="ECO:0000256" key="1">
    <source>
        <dbReference type="ARBA" id="ARBA00022679"/>
    </source>
</evidence>
<keyword evidence="4" id="KW-0255">Endonuclease</keyword>
<evidence type="ECO:0000313" key="8">
    <source>
        <dbReference type="EMBL" id="MBW0462402.1"/>
    </source>
</evidence>
<evidence type="ECO:0000256" key="3">
    <source>
        <dbReference type="ARBA" id="ARBA00022722"/>
    </source>
</evidence>
<keyword evidence="6" id="KW-0695">RNA-directed DNA polymerase</keyword>
<dbReference type="SUPFAM" id="SSF56672">
    <property type="entry name" value="DNA/RNA polymerases"/>
    <property type="match status" value="1"/>
</dbReference>
<proteinExistence type="predicted"/>
<accession>A0A9Q3GDP2</accession>
<dbReference type="GO" id="GO:0003964">
    <property type="term" value="F:RNA-directed DNA polymerase activity"/>
    <property type="evidence" value="ECO:0007669"/>
    <property type="project" value="UniProtKB-KW"/>
</dbReference>
<dbReference type="OrthoDB" id="3245114at2759"/>
<dbReference type="Pfam" id="PF17917">
    <property type="entry name" value="RT_RNaseH"/>
    <property type="match status" value="1"/>
</dbReference>
<feature type="domain" description="Reverse transcriptase RNase H-like" evidence="7">
    <location>
        <begin position="19"/>
        <end position="123"/>
    </location>
</feature>
<dbReference type="InterPro" id="IPR041373">
    <property type="entry name" value="RT_RNaseH"/>
</dbReference>
<organism evidence="8 9">
    <name type="scientific">Austropuccinia psidii MF-1</name>
    <dbReference type="NCBI Taxonomy" id="1389203"/>
    <lineage>
        <taxon>Eukaryota</taxon>
        <taxon>Fungi</taxon>
        <taxon>Dikarya</taxon>
        <taxon>Basidiomycota</taxon>
        <taxon>Pucciniomycotina</taxon>
        <taxon>Pucciniomycetes</taxon>
        <taxon>Pucciniales</taxon>
        <taxon>Sphaerophragmiaceae</taxon>
        <taxon>Austropuccinia</taxon>
    </lineage>
</organism>
<dbReference type="PANTHER" id="PTHR37984:SF5">
    <property type="entry name" value="PROTEIN NYNRIN-LIKE"/>
    <property type="match status" value="1"/>
</dbReference>
<keyword evidence="1" id="KW-0808">Transferase</keyword>
<dbReference type="InterPro" id="IPR050951">
    <property type="entry name" value="Retrovirus_Pol_polyprotein"/>
</dbReference>
<evidence type="ECO:0000313" key="9">
    <source>
        <dbReference type="Proteomes" id="UP000765509"/>
    </source>
</evidence>